<name>E0XY89_9SPIR</name>
<dbReference type="InterPro" id="IPR023404">
    <property type="entry name" value="rSAM_horseshoe"/>
</dbReference>
<sequence>MQNGLRVTVETLGCRLNAFEGDALKADFSRRGYRVVDSGDPADVIVINSCTVTGQADRKSRNALYRARRIGDLDEDSRPLVVATGCMATGQQATVSALPGVDYVVDNEHKAGIAAIVDAHLSGEISPPSAVPSGPFAYDQGEHTARARRFLKIQDGCDNRCSFCIIPFVRGRAISRPLAAILDEARQIIDDGFHEIVITGVNIGRYLHDGVNFATLIEKLLALPGQFRVRLSSLEPDHQIAPAIDLLTDERLCPHLHLCLQSGSDRVLLAMRRLYNLESFEQLIDNARHVRPDLNATTDILVGFPGETDADFAATCRAVERLGFTHCHTFRYAKRNGTRAARMENQVDDATKQRRSNTVRKLAATNRAAYLRRLLGNKQKLLVESVSNQIARGYGECFIPIQAPCADSSLVRGFIDVRISKLPLPGADALRAVPVEAIDNGSKAACAQTATVLPT</sequence>
<comment type="cofactor">
    <cofactor evidence="1">
        <name>[4Fe-4S] cluster</name>
        <dbReference type="ChEBI" id="CHEBI:49883"/>
    </cofactor>
</comment>
<dbReference type="InterPro" id="IPR007197">
    <property type="entry name" value="rSAM"/>
</dbReference>
<evidence type="ECO:0000256" key="5">
    <source>
        <dbReference type="ARBA" id="ARBA00022723"/>
    </source>
</evidence>
<dbReference type="InterPro" id="IPR058240">
    <property type="entry name" value="rSAM_sf"/>
</dbReference>
<dbReference type="PROSITE" id="PS51918">
    <property type="entry name" value="RADICAL_SAM"/>
    <property type="match status" value="1"/>
</dbReference>
<dbReference type="SMART" id="SM00729">
    <property type="entry name" value="Elp3"/>
    <property type="match status" value="1"/>
</dbReference>
<dbReference type="InterPro" id="IPR038135">
    <property type="entry name" value="Methylthiotransferase_N_sf"/>
</dbReference>
<evidence type="ECO:0000256" key="3">
    <source>
        <dbReference type="ARBA" id="ARBA00022679"/>
    </source>
</evidence>
<evidence type="ECO:0000259" key="8">
    <source>
        <dbReference type="PROSITE" id="PS51449"/>
    </source>
</evidence>
<evidence type="ECO:0000256" key="4">
    <source>
        <dbReference type="ARBA" id="ARBA00022691"/>
    </source>
</evidence>
<dbReference type="InterPro" id="IPR005839">
    <property type="entry name" value="Methylthiotransferase"/>
</dbReference>
<keyword evidence="2" id="KW-0004">4Fe-4S</keyword>
<dbReference type="GO" id="GO:0035598">
    <property type="term" value="F:tRNA (N(6)-L-threonylcarbamoyladenosine(37)-C(2))-methylthiotransferase activity"/>
    <property type="evidence" value="ECO:0007669"/>
    <property type="project" value="TreeGrafter"/>
</dbReference>
<keyword evidence="4" id="KW-0949">S-adenosyl-L-methionine</keyword>
<dbReference type="GO" id="GO:0046872">
    <property type="term" value="F:metal ion binding"/>
    <property type="evidence" value="ECO:0007669"/>
    <property type="project" value="UniProtKB-KW"/>
</dbReference>
<evidence type="ECO:0000256" key="2">
    <source>
        <dbReference type="ARBA" id="ARBA00022485"/>
    </source>
</evidence>
<reference evidence="10" key="1">
    <citation type="journal article" date="2011" name="Environ. Microbiol.">
        <title>Time-series analyses of Monterey Bay coastal microbial picoplankton using a 'genome proxy' microarray.</title>
        <authorList>
            <person name="Rich V.I."/>
            <person name="Pham V.D."/>
            <person name="Eppley J."/>
            <person name="Shi Y."/>
            <person name="DeLong E.F."/>
        </authorList>
    </citation>
    <scope>NUCLEOTIDE SEQUENCE</scope>
</reference>
<dbReference type="Pfam" id="PF00919">
    <property type="entry name" value="UPF0004"/>
    <property type="match status" value="1"/>
</dbReference>
<evidence type="ECO:0000313" key="10">
    <source>
        <dbReference type="EMBL" id="ADI19395.1"/>
    </source>
</evidence>
<feature type="domain" description="Radical SAM core" evidence="9">
    <location>
        <begin position="143"/>
        <end position="372"/>
    </location>
</feature>
<dbReference type="SFLD" id="SFLDG01061">
    <property type="entry name" value="methylthiotransferase"/>
    <property type="match status" value="1"/>
</dbReference>
<dbReference type="SFLD" id="SFLDS00029">
    <property type="entry name" value="Radical_SAM"/>
    <property type="match status" value="1"/>
</dbReference>
<feature type="domain" description="MTTase N-terminal" evidence="8">
    <location>
        <begin position="5"/>
        <end position="122"/>
    </location>
</feature>
<dbReference type="AlphaFoldDB" id="E0XY89"/>
<dbReference type="NCBIfam" id="TIGR01579">
    <property type="entry name" value="MiaB-like-C"/>
    <property type="match status" value="1"/>
</dbReference>
<dbReference type="PROSITE" id="PS01278">
    <property type="entry name" value="MTTASE_RADICAL"/>
    <property type="match status" value="1"/>
</dbReference>
<dbReference type="InterPro" id="IPR006467">
    <property type="entry name" value="MiaB-like_bact"/>
</dbReference>
<keyword evidence="7" id="KW-0411">Iron-sulfur</keyword>
<dbReference type="EMBL" id="GU474919">
    <property type="protein sequence ID" value="ADI19395.1"/>
    <property type="molecule type" value="Genomic_DNA"/>
</dbReference>
<dbReference type="InterPro" id="IPR013848">
    <property type="entry name" value="Methylthiotransferase_N"/>
</dbReference>
<dbReference type="InterPro" id="IPR006638">
    <property type="entry name" value="Elp3/MiaA/NifB-like_rSAM"/>
</dbReference>
<dbReference type="GO" id="GO:0051539">
    <property type="term" value="F:4 iron, 4 sulfur cluster binding"/>
    <property type="evidence" value="ECO:0007669"/>
    <property type="project" value="UniProtKB-KW"/>
</dbReference>
<evidence type="ECO:0000259" key="9">
    <source>
        <dbReference type="PROSITE" id="PS51918"/>
    </source>
</evidence>
<proteinExistence type="predicted"/>
<dbReference type="SUPFAM" id="SSF102114">
    <property type="entry name" value="Radical SAM enzymes"/>
    <property type="match status" value="1"/>
</dbReference>
<accession>E0XY89</accession>
<dbReference type="NCBIfam" id="TIGR00089">
    <property type="entry name" value="MiaB/RimO family radical SAM methylthiotransferase"/>
    <property type="match status" value="1"/>
</dbReference>
<dbReference type="SFLD" id="SFLDG01082">
    <property type="entry name" value="B12-binding_domain_containing"/>
    <property type="match status" value="1"/>
</dbReference>
<dbReference type="Gene3D" id="3.80.30.20">
    <property type="entry name" value="tm_1862 like domain"/>
    <property type="match status" value="1"/>
</dbReference>
<dbReference type="Gene3D" id="3.40.50.12160">
    <property type="entry name" value="Methylthiotransferase, N-terminal domain"/>
    <property type="match status" value="1"/>
</dbReference>
<dbReference type="PROSITE" id="PS51449">
    <property type="entry name" value="MTTASE_N"/>
    <property type="match status" value="1"/>
</dbReference>
<dbReference type="InterPro" id="IPR020612">
    <property type="entry name" value="Methylthiotransferase_CS"/>
</dbReference>
<dbReference type="Pfam" id="PF04055">
    <property type="entry name" value="Radical_SAM"/>
    <property type="match status" value="1"/>
</dbReference>
<dbReference type="PANTHER" id="PTHR11918">
    <property type="entry name" value="RADICAL SAM PROTEINS"/>
    <property type="match status" value="1"/>
</dbReference>
<evidence type="ECO:0000256" key="7">
    <source>
        <dbReference type="ARBA" id="ARBA00023014"/>
    </source>
</evidence>
<evidence type="ECO:0000256" key="6">
    <source>
        <dbReference type="ARBA" id="ARBA00023004"/>
    </source>
</evidence>
<keyword evidence="3" id="KW-0808">Transferase</keyword>
<organism evidence="10">
    <name type="scientific">uncultured Spirochaetales bacterium HF0500_06B09</name>
    <dbReference type="NCBI Taxonomy" id="710994"/>
    <lineage>
        <taxon>Bacteria</taxon>
        <taxon>Pseudomonadati</taxon>
        <taxon>Spirochaetota</taxon>
        <taxon>Spirochaetia</taxon>
        <taxon>Spirochaetales</taxon>
        <taxon>environmental samples</taxon>
    </lineage>
</organism>
<dbReference type="CDD" id="cd01335">
    <property type="entry name" value="Radical_SAM"/>
    <property type="match status" value="1"/>
</dbReference>
<keyword evidence="5" id="KW-0479">Metal-binding</keyword>
<keyword evidence="6" id="KW-0408">Iron</keyword>
<evidence type="ECO:0000256" key="1">
    <source>
        <dbReference type="ARBA" id="ARBA00001966"/>
    </source>
</evidence>
<dbReference type="PANTHER" id="PTHR11918:SF45">
    <property type="entry name" value="THREONYLCARBAMOYLADENOSINE TRNA METHYLTHIOTRANSFERASE"/>
    <property type="match status" value="1"/>
</dbReference>
<protein>
    <submittedName>
        <fullName evidence="10">2-methylthioadenine synthetase</fullName>
    </submittedName>
</protein>